<dbReference type="KEGG" id="ave:Arcve_0251"/>
<dbReference type="GeneID" id="10393345"/>
<evidence type="ECO:0000313" key="3">
    <source>
        <dbReference type="Proteomes" id="UP000008136"/>
    </source>
</evidence>
<sequence length="170" mass="17882">MGKSCAIEVLVCLLLAVLALTPAAGLSIVPDKQIVTPGEKYSFTVEGAEGAIKAIIVNNVTKTKVDWEVNVEGSTVTVSVPEDAKFAEYILRVETSGKVAEAHIIIKPPVGIMLATFAVPIFLSIGMLGGGMYAFVKKRGIVRYVGVGVAVFGMLILFGVIMAIVAVQMV</sequence>
<accession>F2KNY0</accession>
<protein>
    <submittedName>
        <fullName evidence="2">Uncharacterized protein</fullName>
    </submittedName>
</protein>
<dbReference type="HOGENOM" id="CLU_1567052_0_0_2"/>
<name>F2KNY0_ARCVS</name>
<dbReference type="EMBL" id="CP002588">
    <property type="protein sequence ID" value="AEA46288.1"/>
    <property type="molecule type" value="Genomic_DNA"/>
</dbReference>
<keyword evidence="1" id="KW-1133">Transmembrane helix</keyword>
<feature type="transmembrane region" description="Helical" evidence="1">
    <location>
        <begin position="112"/>
        <end position="135"/>
    </location>
</feature>
<keyword evidence="3" id="KW-1185">Reference proteome</keyword>
<proteinExistence type="predicted"/>
<dbReference type="RefSeq" id="WP_013682964.1">
    <property type="nucleotide sequence ID" value="NC_015320.1"/>
</dbReference>
<organism evidence="2 3">
    <name type="scientific">Archaeoglobus veneficus (strain DSM 11195 / SNP6)</name>
    <dbReference type="NCBI Taxonomy" id="693661"/>
    <lineage>
        <taxon>Archaea</taxon>
        <taxon>Methanobacteriati</taxon>
        <taxon>Methanobacteriota</taxon>
        <taxon>Archaeoglobi</taxon>
        <taxon>Archaeoglobales</taxon>
        <taxon>Archaeoglobaceae</taxon>
        <taxon>Archaeoglobus</taxon>
    </lineage>
</organism>
<feature type="transmembrane region" description="Helical" evidence="1">
    <location>
        <begin position="142"/>
        <end position="167"/>
    </location>
</feature>
<keyword evidence="1" id="KW-0812">Transmembrane</keyword>
<dbReference type="Proteomes" id="UP000008136">
    <property type="component" value="Chromosome"/>
</dbReference>
<dbReference type="AlphaFoldDB" id="F2KNY0"/>
<gene>
    <name evidence="2" type="ordered locus">Arcve_0251</name>
</gene>
<evidence type="ECO:0000313" key="2">
    <source>
        <dbReference type="EMBL" id="AEA46288.1"/>
    </source>
</evidence>
<dbReference type="STRING" id="693661.Arcve_0251"/>
<evidence type="ECO:0000256" key="1">
    <source>
        <dbReference type="SAM" id="Phobius"/>
    </source>
</evidence>
<reference evidence="2 3" key="1">
    <citation type="submission" date="2011-03" db="EMBL/GenBank/DDBJ databases">
        <title>The complete genome of Archaeoglobus veneficus SNP6.</title>
        <authorList>
            <consortium name="US DOE Joint Genome Institute (JGI-PGF)"/>
            <person name="Lucas S."/>
            <person name="Copeland A."/>
            <person name="Lapidus A."/>
            <person name="Bruce D."/>
            <person name="Goodwin L."/>
            <person name="Pitluck S."/>
            <person name="Kyrpides N."/>
            <person name="Mavromatis K."/>
            <person name="Pagani I."/>
            <person name="Ivanova N."/>
            <person name="Mikhailova N."/>
            <person name="Lu M."/>
            <person name="Detter J.C."/>
            <person name="Tapia R."/>
            <person name="Han C."/>
            <person name="Land M."/>
            <person name="Hauser L."/>
            <person name="Markowitz V."/>
            <person name="Cheng J.-F."/>
            <person name="Hugenholtz P."/>
            <person name="Woyke T."/>
            <person name="Wu D."/>
            <person name="Spring S."/>
            <person name="Brambilla E."/>
            <person name="Klenk H.-P."/>
            <person name="Eisen J.A."/>
        </authorList>
    </citation>
    <scope>NUCLEOTIDE SEQUENCE [LARGE SCALE GENOMIC DNA]</scope>
    <source>
        <strain>SNP6</strain>
    </source>
</reference>
<keyword evidence="1" id="KW-0472">Membrane</keyword>